<dbReference type="EMBL" id="MU267594">
    <property type="protein sequence ID" value="KAH7916076.1"/>
    <property type="molecule type" value="Genomic_DNA"/>
</dbReference>
<keyword evidence="2" id="KW-1185">Reference proteome</keyword>
<organism evidence="1 2">
    <name type="scientific">Hygrophoropsis aurantiaca</name>
    <dbReference type="NCBI Taxonomy" id="72124"/>
    <lineage>
        <taxon>Eukaryota</taxon>
        <taxon>Fungi</taxon>
        <taxon>Dikarya</taxon>
        <taxon>Basidiomycota</taxon>
        <taxon>Agaricomycotina</taxon>
        <taxon>Agaricomycetes</taxon>
        <taxon>Agaricomycetidae</taxon>
        <taxon>Boletales</taxon>
        <taxon>Coniophorineae</taxon>
        <taxon>Hygrophoropsidaceae</taxon>
        <taxon>Hygrophoropsis</taxon>
    </lineage>
</organism>
<evidence type="ECO:0000313" key="2">
    <source>
        <dbReference type="Proteomes" id="UP000790377"/>
    </source>
</evidence>
<name>A0ACB8ARQ8_9AGAM</name>
<protein>
    <submittedName>
        <fullName evidence="1">Uncharacterized protein</fullName>
    </submittedName>
</protein>
<evidence type="ECO:0000313" key="1">
    <source>
        <dbReference type="EMBL" id="KAH7916076.1"/>
    </source>
</evidence>
<dbReference type="Proteomes" id="UP000790377">
    <property type="component" value="Unassembled WGS sequence"/>
</dbReference>
<sequence>MDTYNSQSKKRTRPEKWDFLDLTGSSPVYRSHSESTSKSTAKADPPQSLAGTSTTSKVDNPYINPTLNKNMYQPRTTTTPAYLARDSIPSYPSPACPSTYAASMAYAQPPPKKRAKKAKNPDEPAPEKRGAMFKKRCPQNILERVDRVMSQRFFMIDRARNGNDLCETFKVLGSTGNVYTVKIDKTPSCDCPDARKGNHCKHILFIYLKVLQVPQESSTWYQKALLTSELEEVFAHAPVAPNSVAQQRVRDAFARATGAKPAAVPEDVAKKRKMPGPEDDCPICYENMHNAPATTLVWCETCGNGVHKECFGQWARSAGHNLTCVFCRAAWVDTSSTGNKGKGKGKAVGARSEGYLNLGAVAGLSQERDMSSYYQGPRQGERHYGYQAYDDDYSY</sequence>
<gene>
    <name evidence="1" type="ORF">BJ138DRAFT_1076281</name>
</gene>
<comment type="caution">
    <text evidence="1">The sequence shown here is derived from an EMBL/GenBank/DDBJ whole genome shotgun (WGS) entry which is preliminary data.</text>
</comment>
<reference evidence="1" key="1">
    <citation type="journal article" date="2021" name="New Phytol.">
        <title>Evolutionary innovations through gain and loss of genes in the ectomycorrhizal Boletales.</title>
        <authorList>
            <person name="Wu G."/>
            <person name="Miyauchi S."/>
            <person name="Morin E."/>
            <person name="Kuo A."/>
            <person name="Drula E."/>
            <person name="Varga T."/>
            <person name="Kohler A."/>
            <person name="Feng B."/>
            <person name="Cao Y."/>
            <person name="Lipzen A."/>
            <person name="Daum C."/>
            <person name="Hundley H."/>
            <person name="Pangilinan J."/>
            <person name="Johnson J."/>
            <person name="Barry K."/>
            <person name="LaButti K."/>
            <person name="Ng V."/>
            <person name="Ahrendt S."/>
            <person name="Min B."/>
            <person name="Choi I.G."/>
            <person name="Park H."/>
            <person name="Plett J.M."/>
            <person name="Magnuson J."/>
            <person name="Spatafora J.W."/>
            <person name="Nagy L.G."/>
            <person name="Henrissat B."/>
            <person name="Grigoriev I.V."/>
            <person name="Yang Z.L."/>
            <person name="Xu J."/>
            <person name="Martin F.M."/>
        </authorList>
    </citation>
    <scope>NUCLEOTIDE SEQUENCE</scope>
    <source>
        <strain evidence="1">ATCC 28755</strain>
    </source>
</reference>
<proteinExistence type="predicted"/>
<accession>A0ACB8ARQ8</accession>